<keyword evidence="2 6" id="KW-0012">Acyltransferase</keyword>
<dbReference type="GO" id="GO:0005886">
    <property type="term" value="C:plasma membrane"/>
    <property type="evidence" value="ECO:0007669"/>
    <property type="project" value="TreeGrafter"/>
</dbReference>
<dbReference type="OrthoDB" id="9806008at2"/>
<keyword evidence="1 6" id="KW-0808">Transferase</keyword>
<dbReference type="RefSeq" id="WP_133799086.1">
    <property type="nucleotide sequence ID" value="NZ_SNWQ01000002.1"/>
</dbReference>
<dbReference type="GO" id="GO:0003841">
    <property type="term" value="F:1-acylglycerol-3-phosphate O-acyltransferase activity"/>
    <property type="evidence" value="ECO:0007669"/>
    <property type="project" value="TreeGrafter"/>
</dbReference>
<feature type="region of interest" description="Disordered" evidence="3">
    <location>
        <begin position="259"/>
        <end position="316"/>
    </location>
</feature>
<evidence type="ECO:0000256" key="3">
    <source>
        <dbReference type="SAM" id="MobiDB-lite"/>
    </source>
</evidence>
<name>A0A4R6KM95_9ACTN</name>
<evidence type="ECO:0000256" key="2">
    <source>
        <dbReference type="ARBA" id="ARBA00023315"/>
    </source>
</evidence>
<keyword evidence="7" id="KW-1185">Reference proteome</keyword>
<dbReference type="PANTHER" id="PTHR10434:SF55">
    <property type="entry name" value="POSSIBLE ACYLTRANSFERASE"/>
    <property type="match status" value="1"/>
</dbReference>
<organism evidence="6 7">
    <name type="scientific">Kribbella caucasensis</name>
    <dbReference type="NCBI Taxonomy" id="2512215"/>
    <lineage>
        <taxon>Bacteria</taxon>
        <taxon>Bacillati</taxon>
        <taxon>Actinomycetota</taxon>
        <taxon>Actinomycetes</taxon>
        <taxon>Propionibacteriales</taxon>
        <taxon>Kribbellaceae</taxon>
        <taxon>Kribbella</taxon>
    </lineage>
</organism>
<dbReference type="CDD" id="cd07989">
    <property type="entry name" value="LPLAT_AGPAT-like"/>
    <property type="match status" value="1"/>
</dbReference>
<dbReference type="Proteomes" id="UP000295388">
    <property type="component" value="Unassembled WGS sequence"/>
</dbReference>
<evidence type="ECO:0000256" key="1">
    <source>
        <dbReference type="ARBA" id="ARBA00022679"/>
    </source>
</evidence>
<evidence type="ECO:0000313" key="6">
    <source>
        <dbReference type="EMBL" id="TDO52697.1"/>
    </source>
</evidence>
<keyword evidence="4" id="KW-0472">Membrane</keyword>
<dbReference type="PANTHER" id="PTHR10434">
    <property type="entry name" value="1-ACYL-SN-GLYCEROL-3-PHOSPHATE ACYLTRANSFERASE"/>
    <property type="match status" value="1"/>
</dbReference>
<evidence type="ECO:0000256" key="4">
    <source>
        <dbReference type="SAM" id="Phobius"/>
    </source>
</evidence>
<dbReference type="SUPFAM" id="SSF69593">
    <property type="entry name" value="Glycerol-3-phosphate (1)-acyltransferase"/>
    <property type="match status" value="1"/>
</dbReference>
<keyword evidence="4" id="KW-1133">Transmembrane helix</keyword>
<dbReference type="EMBL" id="SNWQ01000002">
    <property type="protein sequence ID" value="TDO52697.1"/>
    <property type="molecule type" value="Genomic_DNA"/>
</dbReference>
<gene>
    <name evidence="6" type="ORF">EV643_102539</name>
</gene>
<dbReference type="SMART" id="SM00563">
    <property type="entry name" value="PlsC"/>
    <property type="match status" value="1"/>
</dbReference>
<reference evidence="6 7" key="1">
    <citation type="submission" date="2019-03" db="EMBL/GenBank/DDBJ databases">
        <title>Genomic Encyclopedia of Type Strains, Phase III (KMG-III): the genomes of soil and plant-associated and newly described type strains.</title>
        <authorList>
            <person name="Whitman W."/>
        </authorList>
    </citation>
    <scope>NUCLEOTIDE SEQUENCE [LARGE SCALE GENOMIC DNA]</scope>
    <source>
        <strain evidence="6 7">VKM Ac-2527</strain>
    </source>
</reference>
<feature type="transmembrane region" description="Helical" evidence="4">
    <location>
        <begin position="25"/>
        <end position="43"/>
    </location>
</feature>
<dbReference type="GO" id="GO:0006654">
    <property type="term" value="P:phosphatidic acid biosynthetic process"/>
    <property type="evidence" value="ECO:0007669"/>
    <property type="project" value="TreeGrafter"/>
</dbReference>
<feature type="compositionally biased region" description="Basic and acidic residues" evidence="3">
    <location>
        <begin position="302"/>
        <end position="316"/>
    </location>
</feature>
<protein>
    <submittedName>
        <fullName evidence="6">1-acyl-sn-glycerol-3-phosphate acyltransferase</fullName>
    </submittedName>
</protein>
<keyword evidence="4" id="KW-0812">Transmembrane</keyword>
<proteinExistence type="predicted"/>
<dbReference type="InterPro" id="IPR002123">
    <property type="entry name" value="Plipid/glycerol_acylTrfase"/>
</dbReference>
<sequence>MTDGNDEHQEAAVEGQRNDPRPPRGFWFGLVVAIVKPLLLVFTKQDFRGRENMPRQGGVVFVTNHISHLDPFVLGFYIWECRRIPRFLGKASLFKLPVAGRIITSAGQIPVYRDSIQAADAFRDAVAAVERGECVGVYPEGTITRDPDMWPMTGKTGAARIALMTGCPVIPIANWGAQEIFESYGKVRIRLLPRKTLQVKAGPPVDLSAFQGKPITNQLLHEATDVIMTTVAAGLAELRGGTPPKELYDVRKARAEAAAERRAEAEAGARNADGVDADGPDGVNSGGADKASGGGDEVQGSRGDEVPVKREDEENA</sequence>
<dbReference type="AlphaFoldDB" id="A0A4R6KM95"/>
<evidence type="ECO:0000313" key="7">
    <source>
        <dbReference type="Proteomes" id="UP000295388"/>
    </source>
</evidence>
<feature type="region of interest" description="Disordered" evidence="3">
    <location>
        <begin position="1"/>
        <end position="20"/>
    </location>
</feature>
<comment type="caution">
    <text evidence="6">The sequence shown here is derived from an EMBL/GenBank/DDBJ whole genome shotgun (WGS) entry which is preliminary data.</text>
</comment>
<dbReference type="Pfam" id="PF01553">
    <property type="entry name" value="Acyltransferase"/>
    <property type="match status" value="1"/>
</dbReference>
<accession>A0A4R6KM95</accession>
<evidence type="ECO:0000259" key="5">
    <source>
        <dbReference type="SMART" id="SM00563"/>
    </source>
</evidence>
<feature type="compositionally biased region" description="Low complexity" evidence="3">
    <location>
        <begin position="280"/>
        <end position="291"/>
    </location>
</feature>
<feature type="domain" description="Phospholipid/glycerol acyltransferase" evidence="5">
    <location>
        <begin position="59"/>
        <end position="177"/>
    </location>
</feature>